<organism evidence="1 2">
    <name type="scientific">Nocardioides aquiterrae</name>
    <dbReference type="NCBI Taxonomy" id="203799"/>
    <lineage>
        <taxon>Bacteria</taxon>
        <taxon>Bacillati</taxon>
        <taxon>Actinomycetota</taxon>
        <taxon>Actinomycetes</taxon>
        <taxon>Propionibacteriales</taxon>
        <taxon>Nocardioidaceae</taxon>
        <taxon>Nocardioides</taxon>
    </lineage>
</organism>
<dbReference type="EMBL" id="BAAAJE010000001">
    <property type="protein sequence ID" value="GAA1126286.1"/>
    <property type="molecule type" value="Genomic_DNA"/>
</dbReference>
<name>A0ABP4EVY0_9ACTN</name>
<dbReference type="Proteomes" id="UP001499979">
    <property type="component" value="Unassembled WGS sequence"/>
</dbReference>
<proteinExistence type="predicted"/>
<protein>
    <recommendedName>
        <fullName evidence="3">DUF222 domain-containing protein</fullName>
    </recommendedName>
</protein>
<comment type="caution">
    <text evidence="1">The sequence shown here is derived from an EMBL/GenBank/DDBJ whole genome shotgun (WGS) entry which is preliminary data.</text>
</comment>
<evidence type="ECO:0000313" key="2">
    <source>
        <dbReference type="Proteomes" id="UP001499979"/>
    </source>
</evidence>
<evidence type="ECO:0000313" key="1">
    <source>
        <dbReference type="EMBL" id="GAA1126286.1"/>
    </source>
</evidence>
<accession>A0ABP4EVY0</accession>
<sequence length="253" mass="27573">MTEEQILDFADACAQTARRAEVNLLRAAYQWAIVHSPDRLDPATAALPGREQARRYGGAGTPEVTEFAAAAFGARIGRSTFAARALMADALDLHHRHPQLWQRVQAGEVRASYARHVTKQTRDLTPEQAAYVDAGVVESADGRITWSRFEALVEAKVAQAAPEVAREKEERAARATFARKTANEGNGMASFLIRADAATINAIDAAVTAFAQHLTTSRIYPMWRTCSRRWCCSCTCTPAPTARRSSGSRATAP</sequence>
<reference evidence="2" key="1">
    <citation type="journal article" date="2019" name="Int. J. Syst. Evol. Microbiol.">
        <title>The Global Catalogue of Microorganisms (GCM) 10K type strain sequencing project: providing services to taxonomists for standard genome sequencing and annotation.</title>
        <authorList>
            <consortium name="The Broad Institute Genomics Platform"/>
            <consortium name="The Broad Institute Genome Sequencing Center for Infectious Disease"/>
            <person name="Wu L."/>
            <person name="Ma J."/>
        </authorList>
    </citation>
    <scope>NUCLEOTIDE SEQUENCE [LARGE SCALE GENOMIC DNA]</scope>
    <source>
        <strain evidence="2">JCM 11813</strain>
    </source>
</reference>
<evidence type="ECO:0008006" key="3">
    <source>
        <dbReference type="Google" id="ProtNLM"/>
    </source>
</evidence>
<gene>
    <name evidence="1" type="ORF">GCM10009606_02460</name>
</gene>
<keyword evidence="2" id="KW-1185">Reference proteome</keyword>